<keyword evidence="6 7" id="KW-0456">Lyase</keyword>
<comment type="catalytic activity">
    <reaction evidence="1 7">
        <text>2-(N(omega)-L-arginino)succinate = fumarate + L-arginine</text>
        <dbReference type="Rhea" id="RHEA:24020"/>
        <dbReference type="ChEBI" id="CHEBI:29806"/>
        <dbReference type="ChEBI" id="CHEBI:32682"/>
        <dbReference type="ChEBI" id="CHEBI:57472"/>
        <dbReference type="EC" id="4.3.2.1"/>
    </reaction>
</comment>
<feature type="domain" description="Fumarate lyase N-terminal" evidence="9">
    <location>
        <begin position="15"/>
        <end position="309"/>
    </location>
</feature>
<evidence type="ECO:0000256" key="8">
    <source>
        <dbReference type="SAM" id="MobiDB-lite"/>
    </source>
</evidence>
<dbReference type="GO" id="GO:0042450">
    <property type="term" value="P:L-arginine biosynthetic process via ornithine"/>
    <property type="evidence" value="ECO:0007669"/>
    <property type="project" value="UniProtKB-UniRule"/>
</dbReference>
<dbReference type="Pfam" id="PF00206">
    <property type="entry name" value="Lyase_1"/>
    <property type="match status" value="1"/>
</dbReference>
<dbReference type="EMBL" id="CADCVW010000079">
    <property type="protein sequence ID" value="CAA9510719.1"/>
    <property type="molecule type" value="Genomic_DNA"/>
</dbReference>
<dbReference type="HAMAP" id="MF_00006">
    <property type="entry name" value="Arg_succ_lyase"/>
    <property type="match status" value="1"/>
</dbReference>
<keyword evidence="7" id="KW-0963">Cytoplasm</keyword>
<dbReference type="InterPro" id="IPR000362">
    <property type="entry name" value="Fumarate_lyase_fam"/>
</dbReference>
<evidence type="ECO:0000259" key="10">
    <source>
        <dbReference type="Pfam" id="PF14698"/>
    </source>
</evidence>
<protein>
    <recommendedName>
        <fullName evidence="3 7">Argininosuccinate lyase</fullName>
        <shortName evidence="7">ASAL</shortName>
        <ecNumber evidence="3 7">4.3.2.1</ecNumber>
    </recommendedName>
    <alternativeName>
        <fullName evidence="7">Arginosuccinase</fullName>
    </alternativeName>
</protein>
<dbReference type="EC" id="4.3.2.1" evidence="3 7"/>
<dbReference type="InterPro" id="IPR020557">
    <property type="entry name" value="Fumarate_lyase_CS"/>
</dbReference>
<dbReference type="Pfam" id="PF14698">
    <property type="entry name" value="ASL_C2"/>
    <property type="match status" value="1"/>
</dbReference>
<dbReference type="GO" id="GO:0005829">
    <property type="term" value="C:cytosol"/>
    <property type="evidence" value="ECO:0007669"/>
    <property type="project" value="TreeGrafter"/>
</dbReference>
<dbReference type="InterPro" id="IPR009049">
    <property type="entry name" value="Argininosuccinate_lyase"/>
</dbReference>
<dbReference type="GO" id="GO:0004056">
    <property type="term" value="F:argininosuccinate lyase activity"/>
    <property type="evidence" value="ECO:0007669"/>
    <property type="project" value="UniProtKB-UniRule"/>
</dbReference>
<dbReference type="AlphaFoldDB" id="A0A6J4T1R9"/>
<proteinExistence type="inferred from homology"/>
<organism evidence="11">
    <name type="scientific">uncultured Sphingomonadaceae bacterium</name>
    <dbReference type="NCBI Taxonomy" id="169976"/>
    <lineage>
        <taxon>Bacteria</taxon>
        <taxon>Pseudomonadati</taxon>
        <taxon>Pseudomonadota</taxon>
        <taxon>Alphaproteobacteria</taxon>
        <taxon>Sphingomonadales</taxon>
        <taxon>Sphingomonadaceae</taxon>
        <taxon>environmental samples</taxon>
    </lineage>
</organism>
<evidence type="ECO:0000256" key="3">
    <source>
        <dbReference type="ARBA" id="ARBA00012338"/>
    </source>
</evidence>
<evidence type="ECO:0000313" key="11">
    <source>
        <dbReference type="EMBL" id="CAA9510719.1"/>
    </source>
</evidence>
<dbReference type="NCBIfam" id="TIGR00838">
    <property type="entry name" value="argH"/>
    <property type="match status" value="1"/>
</dbReference>
<feature type="compositionally biased region" description="Basic and acidic residues" evidence="8">
    <location>
        <begin position="452"/>
        <end position="468"/>
    </location>
</feature>
<dbReference type="FunFam" id="1.10.40.30:FF:000001">
    <property type="entry name" value="Argininosuccinate lyase"/>
    <property type="match status" value="1"/>
</dbReference>
<accession>A0A6J4T1R9</accession>
<comment type="similarity">
    <text evidence="7">Belongs to the lyase 1 family. Argininosuccinate lyase subfamily.</text>
</comment>
<dbReference type="UniPathway" id="UPA00068">
    <property type="reaction ID" value="UER00114"/>
</dbReference>
<dbReference type="InterPro" id="IPR029419">
    <property type="entry name" value="Arg_succ_lyase_C"/>
</dbReference>
<evidence type="ECO:0000256" key="6">
    <source>
        <dbReference type="ARBA" id="ARBA00023239"/>
    </source>
</evidence>
<keyword evidence="4 7" id="KW-0055">Arginine biosynthesis</keyword>
<gene>
    <name evidence="7" type="primary">argH</name>
    <name evidence="11" type="ORF">AVDCRST_MAG39-1946</name>
</gene>
<dbReference type="InterPro" id="IPR008948">
    <property type="entry name" value="L-Aspartase-like"/>
</dbReference>
<dbReference type="PRINTS" id="PR00145">
    <property type="entry name" value="ARGSUCLYASE"/>
</dbReference>
<evidence type="ECO:0000256" key="5">
    <source>
        <dbReference type="ARBA" id="ARBA00022605"/>
    </source>
</evidence>
<dbReference type="PROSITE" id="PS00163">
    <property type="entry name" value="FUMARATE_LYASES"/>
    <property type="match status" value="1"/>
</dbReference>
<dbReference type="PANTHER" id="PTHR43814:SF1">
    <property type="entry name" value="ARGININOSUCCINATE LYASE"/>
    <property type="match status" value="1"/>
</dbReference>
<evidence type="ECO:0000256" key="7">
    <source>
        <dbReference type="HAMAP-Rule" id="MF_00006"/>
    </source>
</evidence>
<evidence type="ECO:0000256" key="4">
    <source>
        <dbReference type="ARBA" id="ARBA00022571"/>
    </source>
</evidence>
<dbReference type="CDD" id="cd01359">
    <property type="entry name" value="Argininosuccinate_lyase"/>
    <property type="match status" value="1"/>
</dbReference>
<feature type="domain" description="Argininosuccinate lyase C-terminal" evidence="10">
    <location>
        <begin position="372"/>
        <end position="441"/>
    </location>
</feature>
<dbReference type="Gene3D" id="1.20.200.10">
    <property type="entry name" value="Fumarase/aspartase (Central domain)"/>
    <property type="match status" value="1"/>
</dbReference>
<evidence type="ECO:0000256" key="2">
    <source>
        <dbReference type="ARBA" id="ARBA00004941"/>
    </source>
</evidence>
<evidence type="ECO:0000256" key="1">
    <source>
        <dbReference type="ARBA" id="ARBA00000985"/>
    </source>
</evidence>
<sequence>MGISRKESSNEMWGGRFEGGPAAVMREINNSLALDRRLWRQDIAGSQAHVAMLGAQGIVPAADADAIAEGLGRVAAECEAGRIPDDPALEDIHMATEARLAELVGPVAGRLHTARSRNDQVATDFRLWVRDAIDEVDRGLRSLQRALVARAEEQAATVMPGFTHLQVAQPVTLGHHLLAFHEMIARDRSRFIDSRRRLNESPLGAAALAGTGFPIDRDRTATALGFARPMRNSLDAVSDRDFALDYLQAAAQCALHLSRLAEEFVIWASQPFGFVSLPDAWSTGSSIMPQKRNPDAAELVRGHAGRIVGCATALLVTMKGLPLAYSKDMQDDKPPVFEAHDLLGLSLLAMTGMVETVAFRPDRMRAAAEGGFSTATDLADWLVRVQGIPFREAHHVTGRAVRLAEKRGCRLWELPLEVLRTVDARIDAGVYEVLSVDASVASRRSYGGTAPEEVRARAAEARAELDRE</sequence>
<comment type="pathway">
    <text evidence="2 7">Amino-acid biosynthesis; L-arginine biosynthesis; L-arginine from L-ornithine and carbamoyl phosphate: step 3/3.</text>
</comment>
<dbReference type="PANTHER" id="PTHR43814">
    <property type="entry name" value="ARGININOSUCCINATE LYASE"/>
    <property type="match status" value="1"/>
</dbReference>
<dbReference type="SUPFAM" id="SSF48557">
    <property type="entry name" value="L-aspartase-like"/>
    <property type="match status" value="1"/>
</dbReference>
<feature type="region of interest" description="Disordered" evidence="8">
    <location>
        <begin position="449"/>
        <end position="468"/>
    </location>
</feature>
<dbReference type="Gene3D" id="1.10.275.10">
    <property type="entry name" value="Fumarase/aspartase (N-terminal domain)"/>
    <property type="match status" value="1"/>
</dbReference>
<comment type="subcellular location">
    <subcellularLocation>
        <location evidence="7">Cytoplasm</location>
    </subcellularLocation>
</comment>
<dbReference type="FunFam" id="1.20.200.10:FF:000015">
    <property type="entry name" value="argininosuccinate lyase isoform X2"/>
    <property type="match status" value="1"/>
</dbReference>
<dbReference type="Gene3D" id="1.10.40.30">
    <property type="entry name" value="Fumarase/aspartase (C-terminal domain)"/>
    <property type="match status" value="1"/>
</dbReference>
<dbReference type="InterPro" id="IPR024083">
    <property type="entry name" value="Fumarase/histidase_N"/>
</dbReference>
<keyword evidence="5 7" id="KW-0028">Amino-acid biosynthesis</keyword>
<name>A0A6J4T1R9_9SPHN</name>
<reference evidence="11" key="1">
    <citation type="submission" date="2020-02" db="EMBL/GenBank/DDBJ databases">
        <authorList>
            <person name="Meier V. D."/>
        </authorList>
    </citation>
    <scope>NUCLEOTIDE SEQUENCE</scope>
    <source>
        <strain evidence="11">AVDCRST_MAG39</strain>
    </source>
</reference>
<evidence type="ECO:0000259" key="9">
    <source>
        <dbReference type="Pfam" id="PF00206"/>
    </source>
</evidence>
<dbReference type="InterPro" id="IPR022761">
    <property type="entry name" value="Fumarate_lyase_N"/>
</dbReference>
<dbReference type="PRINTS" id="PR00149">
    <property type="entry name" value="FUMRATELYASE"/>
</dbReference>